<evidence type="ECO:0000259" key="1">
    <source>
        <dbReference type="Pfam" id="PF00144"/>
    </source>
</evidence>
<sequence>MEKLHKSSGFVGWAVAVVDKDKVLYQQAFGFADLEQKKPYTTGTVQNIASVSKTVIGVALMKAVELGYFTLDTPIHDILPWPVANPNNSTPILVKHLATHTSGILDREEVYGKIFTLTQFSDPKSPLYKWMQKEAVLANRTDTTLASFLKGYFTQNGQYYSTKNFGHTAPGTTYAYSNIGSALAAYLVEVKAGMSFSDFCDTHIFQPLGMRQTDWFLNPELAQASSKNYSFQKKAYPLYSEITYPDGSLRTNIQDLSRFLQEMIKGHQGQSSLIPASQFATLFQKQFSEDNLPAGLKASEPNSGIFWVHRKNGQIGHTGGDLGVTTLLYFDPATGLGKIFMSNTELDIPSTGKVNQKLAEHMAAIWKALDTVKP</sequence>
<dbReference type="PANTHER" id="PTHR46825:SF9">
    <property type="entry name" value="BETA-LACTAMASE-RELATED DOMAIN-CONTAINING PROTEIN"/>
    <property type="match status" value="1"/>
</dbReference>
<accession>A0ABP8F4P4</accession>
<dbReference type="EMBL" id="BAABGX010000001">
    <property type="protein sequence ID" value="GAA4295099.1"/>
    <property type="molecule type" value="Genomic_DNA"/>
</dbReference>
<proteinExistence type="predicted"/>
<evidence type="ECO:0000313" key="2">
    <source>
        <dbReference type="EMBL" id="GAA4295099.1"/>
    </source>
</evidence>
<dbReference type="Proteomes" id="UP001501844">
    <property type="component" value="Unassembled WGS sequence"/>
</dbReference>
<organism evidence="2 3">
    <name type="scientific">Nibribacter koreensis</name>
    <dbReference type="NCBI Taxonomy" id="1084519"/>
    <lineage>
        <taxon>Bacteria</taxon>
        <taxon>Pseudomonadati</taxon>
        <taxon>Bacteroidota</taxon>
        <taxon>Cytophagia</taxon>
        <taxon>Cytophagales</taxon>
        <taxon>Hymenobacteraceae</taxon>
        <taxon>Nibribacter</taxon>
    </lineage>
</organism>
<dbReference type="InterPro" id="IPR001466">
    <property type="entry name" value="Beta-lactam-related"/>
</dbReference>
<evidence type="ECO:0000313" key="3">
    <source>
        <dbReference type="Proteomes" id="UP001501844"/>
    </source>
</evidence>
<name>A0ABP8F4P4_9BACT</name>
<dbReference type="InterPro" id="IPR050491">
    <property type="entry name" value="AmpC-like"/>
</dbReference>
<protein>
    <recommendedName>
        <fullName evidence="1">Beta-lactamase-related domain-containing protein</fullName>
    </recommendedName>
</protein>
<dbReference type="Gene3D" id="3.40.710.10">
    <property type="entry name" value="DD-peptidase/beta-lactamase superfamily"/>
    <property type="match status" value="1"/>
</dbReference>
<gene>
    <name evidence="2" type="ORF">GCM10023183_00520</name>
</gene>
<dbReference type="PANTHER" id="PTHR46825">
    <property type="entry name" value="D-ALANYL-D-ALANINE-CARBOXYPEPTIDASE/ENDOPEPTIDASE AMPH"/>
    <property type="match status" value="1"/>
</dbReference>
<keyword evidence="3" id="KW-1185">Reference proteome</keyword>
<dbReference type="InterPro" id="IPR012338">
    <property type="entry name" value="Beta-lactam/transpept-like"/>
</dbReference>
<dbReference type="Pfam" id="PF00144">
    <property type="entry name" value="Beta-lactamase"/>
    <property type="match status" value="1"/>
</dbReference>
<dbReference type="SUPFAM" id="SSF56601">
    <property type="entry name" value="beta-lactamase/transpeptidase-like"/>
    <property type="match status" value="1"/>
</dbReference>
<feature type="domain" description="Beta-lactamase-related" evidence="1">
    <location>
        <begin position="3"/>
        <end position="358"/>
    </location>
</feature>
<comment type="caution">
    <text evidence="2">The sequence shown here is derived from an EMBL/GenBank/DDBJ whole genome shotgun (WGS) entry which is preliminary data.</text>
</comment>
<reference evidence="3" key="1">
    <citation type="journal article" date="2019" name="Int. J. Syst. Evol. Microbiol.">
        <title>The Global Catalogue of Microorganisms (GCM) 10K type strain sequencing project: providing services to taxonomists for standard genome sequencing and annotation.</title>
        <authorList>
            <consortium name="The Broad Institute Genomics Platform"/>
            <consortium name="The Broad Institute Genome Sequencing Center for Infectious Disease"/>
            <person name="Wu L."/>
            <person name="Ma J."/>
        </authorList>
    </citation>
    <scope>NUCLEOTIDE SEQUENCE [LARGE SCALE GENOMIC DNA]</scope>
    <source>
        <strain evidence="3">JCM 17917</strain>
    </source>
</reference>